<evidence type="ECO:0000313" key="3">
    <source>
        <dbReference type="Proteomes" id="UP000676336"/>
    </source>
</evidence>
<comment type="caution">
    <text evidence="2">The sequence shown here is derived from an EMBL/GenBank/DDBJ whole genome shotgun (WGS) entry which is preliminary data.</text>
</comment>
<accession>A0A8S2SHN8</accession>
<feature type="region of interest" description="Disordered" evidence="1">
    <location>
        <begin position="84"/>
        <end position="114"/>
    </location>
</feature>
<evidence type="ECO:0000256" key="1">
    <source>
        <dbReference type="SAM" id="MobiDB-lite"/>
    </source>
</evidence>
<feature type="non-terminal residue" evidence="2">
    <location>
        <position position="1"/>
    </location>
</feature>
<evidence type="ECO:0000313" key="2">
    <source>
        <dbReference type="EMBL" id="CAF4231010.1"/>
    </source>
</evidence>
<dbReference type="Proteomes" id="UP000676336">
    <property type="component" value="Unassembled WGS sequence"/>
</dbReference>
<feature type="non-terminal residue" evidence="2">
    <location>
        <position position="114"/>
    </location>
</feature>
<organism evidence="2 3">
    <name type="scientific">Rotaria magnacalcarata</name>
    <dbReference type="NCBI Taxonomy" id="392030"/>
    <lineage>
        <taxon>Eukaryota</taxon>
        <taxon>Metazoa</taxon>
        <taxon>Spiralia</taxon>
        <taxon>Gnathifera</taxon>
        <taxon>Rotifera</taxon>
        <taxon>Eurotatoria</taxon>
        <taxon>Bdelloidea</taxon>
        <taxon>Philodinida</taxon>
        <taxon>Philodinidae</taxon>
        <taxon>Rotaria</taxon>
    </lineage>
</organism>
<gene>
    <name evidence="2" type="ORF">SMN809_LOCUS23141</name>
</gene>
<dbReference type="EMBL" id="CAJOBI010023553">
    <property type="protein sequence ID" value="CAF4231010.1"/>
    <property type="molecule type" value="Genomic_DNA"/>
</dbReference>
<reference evidence="2" key="1">
    <citation type="submission" date="2021-02" db="EMBL/GenBank/DDBJ databases">
        <authorList>
            <person name="Nowell W R."/>
        </authorList>
    </citation>
    <scope>NUCLEOTIDE SEQUENCE</scope>
</reference>
<protein>
    <submittedName>
        <fullName evidence="2">Uncharacterized protein</fullName>
    </submittedName>
</protein>
<proteinExistence type="predicted"/>
<sequence length="114" mass="12983">WEEQLINPTDVRHALLILTKINPAYNNIKIKEIDQSYLTSDQQNNDQTNTDSAIEIMHANISEKENLPEEISISEENHIKSLALGDINNNDNSDEEIDEDNNDARTKYNIGTDS</sequence>
<name>A0A8S2SHN8_9BILA</name>
<feature type="compositionally biased region" description="Acidic residues" evidence="1">
    <location>
        <begin position="92"/>
        <end position="101"/>
    </location>
</feature>
<dbReference type="AlphaFoldDB" id="A0A8S2SHN8"/>